<organism evidence="1">
    <name type="scientific">marine sediment metagenome</name>
    <dbReference type="NCBI Taxonomy" id="412755"/>
    <lineage>
        <taxon>unclassified sequences</taxon>
        <taxon>metagenomes</taxon>
        <taxon>ecological metagenomes</taxon>
    </lineage>
</organism>
<dbReference type="EMBL" id="LAZR01026016">
    <property type="protein sequence ID" value="KKL70028.1"/>
    <property type="molecule type" value="Genomic_DNA"/>
</dbReference>
<protein>
    <submittedName>
        <fullName evidence="1">Uncharacterized protein</fullName>
    </submittedName>
</protein>
<reference evidence="1" key="1">
    <citation type="journal article" date="2015" name="Nature">
        <title>Complex archaea that bridge the gap between prokaryotes and eukaryotes.</title>
        <authorList>
            <person name="Spang A."/>
            <person name="Saw J.H."/>
            <person name="Jorgensen S.L."/>
            <person name="Zaremba-Niedzwiedzka K."/>
            <person name="Martijn J."/>
            <person name="Lind A.E."/>
            <person name="van Eijk R."/>
            <person name="Schleper C."/>
            <person name="Guy L."/>
            <person name="Ettema T.J."/>
        </authorList>
    </citation>
    <scope>NUCLEOTIDE SEQUENCE</scope>
</reference>
<accession>A0A0F9E7L8</accession>
<name>A0A0F9E7L8_9ZZZZ</name>
<comment type="caution">
    <text evidence="1">The sequence shown here is derived from an EMBL/GenBank/DDBJ whole genome shotgun (WGS) entry which is preliminary data.</text>
</comment>
<gene>
    <name evidence="1" type="ORF">LCGC14_2109010</name>
</gene>
<evidence type="ECO:0000313" key="1">
    <source>
        <dbReference type="EMBL" id="KKL70028.1"/>
    </source>
</evidence>
<proteinExistence type="predicted"/>
<dbReference type="AlphaFoldDB" id="A0A0F9E7L8"/>
<sequence length="107" mass="12336">MKTVPNNVVIGEPLVSLEALGVEESETIVRFSFDEVTNDQGNVFLPHLLKTLGVFNSTNECRRINEQRQKSSKFNKDPNLNLWRNIDRPEFTNFKIGKKVFWLIVGE</sequence>